<reference evidence="4 5" key="2">
    <citation type="journal article" date="2014" name="BMC Genomics">
        <title>An improved genome of the model marine alga Ostreococcus tauri unfolds by assessing Illumina de novo assemblies.</title>
        <authorList>
            <person name="Blanc-Mathieu R."/>
            <person name="Verhelst B."/>
            <person name="Derelle E."/>
            <person name="Rombauts S."/>
            <person name="Bouget F.Y."/>
            <person name="Carre I."/>
            <person name="Chateau A."/>
            <person name="Eyre-Walker A."/>
            <person name="Grimsley N."/>
            <person name="Moreau H."/>
            <person name="Piegu B."/>
            <person name="Rivals E."/>
            <person name="Schackwitz W."/>
            <person name="Van de Peer Y."/>
            <person name="Piganeau G."/>
        </authorList>
    </citation>
    <scope>NUCLEOTIDE SEQUENCE [LARGE SCALE GENOMIC DNA]</scope>
    <source>
        <strain evidence="5">OTTH 0595 / CCAP 157/2 / RCC745</strain>
    </source>
</reference>
<dbReference type="Pfam" id="PF18265">
    <property type="entry name" value="Nas2_N"/>
    <property type="match status" value="1"/>
</dbReference>
<dbReference type="InterPro" id="IPR036034">
    <property type="entry name" value="PDZ_sf"/>
</dbReference>
<reference evidence="5" key="1">
    <citation type="journal article" date="2006" name="Proc. Natl. Acad. Sci. U.S.A.">
        <title>Genome analysis of the smallest free-living eukaryote Ostreococcus tauri unveils many unique features.</title>
        <authorList>
            <person name="Derelle E."/>
            <person name="Ferraz C."/>
            <person name="Rombauts S."/>
            <person name="Rouze P."/>
            <person name="Worden A.Z."/>
            <person name="Robbens S."/>
            <person name="Partensky F."/>
            <person name="Degroeve S."/>
            <person name="Echeynie S."/>
            <person name="Cooke R."/>
            <person name="Saeys Y."/>
            <person name="Wuyts J."/>
            <person name="Jabbari K."/>
            <person name="Bowler C."/>
            <person name="Panaud O."/>
            <person name="Piegu B."/>
            <person name="Ball S.G."/>
            <person name="Ral J.-P."/>
            <person name="Bouget F.-Y."/>
            <person name="Piganeau G."/>
            <person name="De Baets B."/>
            <person name="Picard A."/>
            <person name="Delseny M."/>
            <person name="Demaille J."/>
            <person name="Van de Peer Y."/>
            <person name="Moreau H."/>
        </authorList>
    </citation>
    <scope>NUCLEOTIDE SEQUENCE [LARGE SCALE GENOMIC DNA]</scope>
    <source>
        <strain evidence="5">OTTH 0595 / CCAP 157/2 / RCC745</strain>
    </source>
</reference>
<name>A0A096PB93_OSTTA</name>
<comment type="caution">
    <text evidence="4">The sequence shown here is derived from an EMBL/GenBank/DDBJ whole genome shotgun (WGS) entry which is preliminary data.</text>
</comment>
<dbReference type="FunFam" id="2.30.42.10:FF:000107">
    <property type="entry name" value="26S proteasome non-ATPase regulatory subunit 9"/>
    <property type="match status" value="1"/>
</dbReference>
<protein>
    <submittedName>
        <fullName evidence="4">PDZ domain</fullName>
    </submittedName>
</protein>
<dbReference type="FunCoup" id="A0A096PB93">
    <property type="interactions" value="1823"/>
</dbReference>
<dbReference type="KEGG" id="ota:OT_ostta15g02795"/>
<evidence type="ECO:0000313" key="5">
    <source>
        <dbReference type="Proteomes" id="UP000009170"/>
    </source>
</evidence>
<dbReference type="PANTHER" id="PTHR12651">
    <property type="entry name" value="26S PROTEASOME NON-ATPASE REGULATORY SUBUNIT 9"/>
    <property type="match status" value="1"/>
</dbReference>
<dbReference type="InterPro" id="IPR035269">
    <property type="entry name" value="PSMD9"/>
</dbReference>
<proteinExistence type="predicted"/>
<dbReference type="Gene3D" id="6.10.140.1710">
    <property type="match status" value="1"/>
</dbReference>
<dbReference type="InParanoid" id="A0A096PB93"/>
<feature type="region of interest" description="Disordered" evidence="2">
    <location>
        <begin position="113"/>
        <end position="132"/>
    </location>
</feature>
<dbReference type="EMBL" id="CAID01000015">
    <property type="protein sequence ID" value="CEG01871.1"/>
    <property type="molecule type" value="Genomic_DNA"/>
</dbReference>
<dbReference type="AlphaFoldDB" id="A0A096PB93"/>
<dbReference type="GO" id="GO:0070682">
    <property type="term" value="P:proteasome regulatory particle assembly"/>
    <property type="evidence" value="ECO:0007669"/>
    <property type="project" value="InterPro"/>
</dbReference>
<evidence type="ECO:0000256" key="1">
    <source>
        <dbReference type="ARBA" id="ARBA00023186"/>
    </source>
</evidence>
<dbReference type="InterPro" id="IPR040815">
    <property type="entry name" value="Nas2_N"/>
</dbReference>
<feature type="domain" description="Nas2 N-terminal" evidence="3">
    <location>
        <begin position="21"/>
        <end position="96"/>
    </location>
</feature>
<dbReference type="GO" id="GO:0005634">
    <property type="term" value="C:nucleus"/>
    <property type="evidence" value="ECO:0007669"/>
    <property type="project" value="TreeGrafter"/>
</dbReference>
<dbReference type="GO" id="GO:0005737">
    <property type="term" value="C:cytoplasm"/>
    <property type="evidence" value="ECO:0007669"/>
    <property type="project" value="TreeGrafter"/>
</dbReference>
<dbReference type="PANTHER" id="PTHR12651:SF1">
    <property type="entry name" value="26S PROTEASOME NON-ATPASE REGULATORY SUBUNIT 9"/>
    <property type="match status" value="1"/>
</dbReference>
<organism evidence="4 5">
    <name type="scientific">Ostreococcus tauri</name>
    <name type="common">Marine green alga</name>
    <dbReference type="NCBI Taxonomy" id="70448"/>
    <lineage>
        <taxon>Eukaryota</taxon>
        <taxon>Viridiplantae</taxon>
        <taxon>Chlorophyta</taxon>
        <taxon>Mamiellophyceae</taxon>
        <taxon>Mamiellales</taxon>
        <taxon>Bathycoccaceae</taxon>
        <taxon>Ostreococcus</taxon>
    </lineage>
</organism>
<dbReference type="Proteomes" id="UP000009170">
    <property type="component" value="Unassembled WGS sequence"/>
</dbReference>
<keyword evidence="5" id="KW-1185">Reference proteome</keyword>
<dbReference type="RefSeq" id="XP_022841217.1">
    <property type="nucleotide sequence ID" value="XM_022982464.1"/>
</dbReference>
<dbReference type="GeneID" id="9830812"/>
<gene>
    <name evidence="4" type="ORF">OT_ostta15g02795</name>
</gene>
<accession>A0A096PB93</accession>
<keyword evidence="1" id="KW-0143">Chaperone</keyword>
<dbReference type="SUPFAM" id="SSF50156">
    <property type="entry name" value="PDZ domain-like"/>
    <property type="match status" value="1"/>
</dbReference>
<evidence type="ECO:0000259" key="3">
    <source>
        <dbReference type="Pfam" id="PF18265"/>
    </source>
</evidence>
<dbReference type="Gene3D" id="2.30.42.10">
    <property type="match status" value="1"/>
</dbReference>
<dbReference type="STRING" id="70448.A0A096PB93"/>
<evidence type="ECO:0000313" key="4">
    <source>
        <dbReference type="EMBL" id="CEG01871.1"/>
    </source>
</evidence>
<evidence type="ECO:0000256" key="2">
    <source>
        <dbReference type="SAM" id="MobiDB-lite"/>
    </source>
</evidence>
<dbReference type="OrthoDB" id="72325at2759"/>
<sequence>MRDDANEPASSSASLSHCSLDALLKRRAKMEQEMSAISARLSASDAPGLRGSLVDPEGFPIAGCDLYAVRADRGRYNVLRNDYVRLNDELQKRIAERMAEARTRRGMERLDVREVTSKTPAPEPKVEPRAEDEDAGRAFCVIDQIADGSPGDVDGLRVGDRVCAVGGVRWGFEDARATPPASVLTDASRAFSENENVPVRVVVLRRGERVVVSVTPRAWSGRGLVGIHMQLL</sequence>